<dbReference type="EMBL" id="JANBVB010000021">
    <property type="protein sequence ID" value="KAJ2899644.1"/>
    <property type="molecule type" value="Genomic_DNA"/>
</dbReference>
<dbReference type="Proteomes" id="UP001139981">
    <property type="component" value="Unassembled WGS sequence"/>
</dbReference>
<protein>
    <submittedName>
        <fullName evidence="1">Uncharacterized protein</fullName>
    </submittedName>
</protein>
<keyword evidence="2" id="KW-1185">Reference proteome</keyword>
<accession>A0ACC1M8R6</accession>
<gene>
    <name evidence="1" type="ORF">IWW38_000888</name>
</gene>
<name>A0ACC1M8R6_9FUNG</name>
<sequence>MRCTLLTSTVVLAVLALGATATEQLLTTKEYLEEANKLLLRGEFQEAIKSYDTAIEKDPQNYLSYFKRATTFLSVNKHASAIRDFTKAIELKPDFEQAYYQRARAYLKEGSYDSAEEDVGKIAGGNASLKTKSKELQDKIVLARDMNAASVRALAEKKYDECAKAADQVIRISPLFTPMLKTRATCRVADGDIEGACADLGKVVRIHAGDLDTQNLLADLHFLALNEPSRGLNHVRACLKSDPDNKKCKATFTRLRALERKLEKLEQDKGKGKWNTCNRMVAPASGKGGGLLEEVDGMYAALILSADIPATVASKLANYLTGVACEGYTHTKNWDKALSHCGRLLEADPEDSGALGHQFEALFESDQLDQAQITLSKLEQLLAAGSGNVDQQRMHERRVKLEQKKRQAARKDYYKVLDVARDASQSEIKKAYRKLAHQWHPDRYRGDLPKEEVEKKMAEINQAHEVLANEEVRARYDQGHDPNDPTGGGSGGPGGFGGFGGNPFMFQQGEGRPVFFQQGSSGGSGKPFSFQFGGPGGGGFPF</sequence>
<evidence type="ECO:0000313" key="1">
    <source>
        <dbReference type="EMBL" id="KAJ2899644.1"/>
    </source>
</evidence>
<comment type="caution">
    <text evidence="1">The sequence shown here is derived from an EMBL/GenBank/DDBJ whole genome shotgun (WGS) entry which is preliminary data.</text>
</comment>
<reference evidence="1" key="1">
    <citation type="submission" date="2022-07" db="EMBL/GenBank/DDBJ databases">
        <title>Phylogenomic reconstructions and comparative analyses of Kickxellomycotina fungi.</title>
        <authorList>
            <person name="Reynolds N.K."/>
            <person name="Stajich J.E."/>
            <person name="Barry K."/>
            <person name="Grigoriev I.V."/>
            <person name="Crous P."/>
            <person name="Smith M.E."/>
        </authorList>
    </citation>
    <scope>NUCLEOTIDE SEQUENCE</scope>
    <source>
        <strain evidence="1">CBS 190363</strain>
    </source>
</reference>
<evidence type="ECO:0000313" key="2">
    <source>
        <dbReference type="Proteomes" id="UP001139981"/>
    </source>
</evidence>
<proteinExistence type="predicted"/>
<organism evidence="1 2">
    <name type="scientific">Coemansia aciculifera</name>
    <dbReference type="NCBI Taxonomy" id="417176"/>
    <lineage>
        <taxon>Eukaryota</taxon>
        <taxon>Fungi</taxon>
        <taxon>Fungi incertae sedis</taxon>
        <taxon>Zoopagomycota</taxon>
        <taxon>Kickxellomycotina</taxon>
        <taxon>Kickxellomycetes</taxon>
        <taxon>Kickxellales</taxon>
        <taxon>Kickxellaceae</taxon>
        <taxon>Coemansia</taxon>
    </lineage>
</organism>